<dbReference type="SUPFAM" id="SSF56204">
    <property type="entry name" value="Hect, E3 ligase catalytic domain"/>
    <property type="match status" value="1"/>
</dbReference>
<proteinExistence type="predicted"/>
<feature type="domain" description="HECT" evidence="3">
    <location>
        <begin position="15"/>
        <end position="375"/>
    </location>
</feature>
<name>A0A9W7T3M0_TRIRA</name>
<organism evidence="4 5">
    <name type="scientific">Triplophysa rosa</name>
    <name type="common">Cave loach</name>
    <dbReference type="NCBI Taxonomy" id="992332"/>
    <lineage>
        <taxon>Eukaryota</taxon>
        <taxon>Metazoa</taxon>
        <taxon>Chordata</taxon>
        <taxon>Craniata</taxon>
        <taxon>Vertebrata</taxon>
        <taxon>Euteleostomi</taxon>
        <taxon>Actinopterygii</taxon>
        <taxon>Neopterygii</taxon>
        <taxon>Teleostei</taxon>
        <taxon>Ostariophysi</taxon>
        <taxon>Cypriniformes</taxon>
        <taxon>Nemacheilidae</taxon>
        <taxon>Triplophysa</taxon>
    </lineage>
</organism>
<dbReference type="SMART" id="SM00119">
    <property type="entry name" value="HECTc"/>
    <property type="match status" value="1"/>
</dbReference>
<gene>
    <name evidence="4" type="ORF">IRJ41_015362</name>
</gene>
<reference evidence="4" key="1">
    <citation type="submission" date="2021-02" db="EMBL/GenBank/DDBJ databases">
        <title>Comparative genomics reveals that relaxation of natural selection precedes convergent phenotypic evolution of cavefish.</title>
        <authorList>
            <person name="Peng Z."/>
        </authorList>
    </citation>
    <scope>NUCLEOTIDE SEQUENCE</scope>
    <source>
        <tissue evidence="4">Muscle</tissue>
    </source>
</reference>
<keyword evidence="1" id="KW-0808">Transferase</keyword>
<dbReference type="Gene3D" id="3.90.1750.10">
    <property type="entry name" value="Hect, E3 ligase catalytic domains"/>
    <property type="match status" value="1"/>
</dbReference>
<comment type="caution">
    <text evidence="4">The sequence shown here is derived from an EMBL/GenBank/DDBJ whole genome shotgun (WGS) entry which is preliminary data.</text>
</comment>
<accession>A0A9W7T3M0</accession>
<evidence type="ECO:0000256" key="2">
    <source>
        <dbReference type="ARBA" id="ARBA00022786"/>
    </source>
</evidence>
<dbReference type="AlphaFoldDB" id="A0A9W7T3M0"/>
<sequence>MAASLYTQEILNLHETGKPLLMSMDLRLCAQDQERELINFYKQRNVEWACPVKCNLQGDSAVGDGVTRHFFSTVLQKLKYGFNLNLGKQKHRCNICLFEGEPDHLVPSSSQLLIESDLFLVAGRMLGHSFLHGGPCLTGLRRAFVHVLFHGSSDTATLQLEDCPDIDVRETISFLNGQVPLTEDQYSKVLELCLAWDLPGPTEENRRWLYERLLSHAVLGRRTRQMKQIKQGLKDTFVWPLLTDRKDVVLFPKESEDLCTPEMLLSCIAWPNKSNNDDDDDDDEYPAATKERIAGFLKQFIESGSSKDLKNLLRFWVGWERTEKNMAVEIVKSDLPRSSTCFCILRLPGHYTEFHSFSKDLIMCIGVCKYGFGLV</sequence>
<dbReference type="Proteomes" id="UP001059041">
    <property type="component" value="Unassembled WGS sequence"/>
</dbReference>
<dbReference type="Pfam" id="PF00632">
    <property type="entry name" value="HECT"/>
    <property type="match status" value="1"/>
</dbReference>
<dbReference type="Gene3D" id="3.30.2410.10">
    <property type="entry name" value="Hect, E3 ligase catalytic domain"/>
    <property type="match status" value="1"/>
</dbReference>
<dbReference type="GO" id="GO:0004842">
    <property type="term" value="F:ubiquitin-protein transferase activity"/>
    <property type="evidence" value="ECO:0007669"/>
    <property type="project" value="InterPro"/>
</dbReference>
<evidence type="ECO:0000313" key="5">
    <source>
        <dbReference type="Proteomes" id="UP001059041"/>
    </source>
</evidence>
<keyword evidence="5" id="KW-1185">Reference proteome</keyword>
<dbReference type="InterPro" id="IPR000569">
    <property type="entry name" value="HECT_dom"/>
</dbReference>
<evidence type="ECO:0000256" key="1">
    <source>
        <dbReference type="ARBA" id="ARBA00022679"/>
    </source>
</evidence>
<dbReference type="InterPro" id="IPR035983">
    <property type="entry name" value="Hect_E3_ubiquitin_ligase"/>
</dbReference>
<keyword evidence="2" id="KW-0833">Ubl conjugation pathway</keyword>
<evidence type="ECO:0000313" key="4">
    <source>
        <dbReference type="EMBL" id="KAI7790062.1"/>
    </source>
</evidence>
<protein>
    <recommendedName>
        <fullName evidence="3">HECT domain-containing protein</fullName>
    </recommendedName>
</protein>
<dbReference type="EMBL" id="JAFHDT010000253">
    <property type="protein sequence ID" value="KAI7790062.1"/>
    <property type="molecule type" value="Genomic_DNA"/>
</dbReference>
<evidence type="ECO:0000259" key="3">
    <source>
        <dbReference type="SMART" id="SM00119"/>
    </source>
</evidence>